<evidence type="ECO:0000256" key="2">
    <source>
        <dbReference type="ARBA" id="ARBA00016013"/>
    </source>
</evidence>
<keyword evidence="8" id="KW-0969">Cilium</keyword>
<dbReference type="Pfam" id="PF03963">
    <property type="entry name" value="FlgD"/>
    <property type="match status" value="1"/>
</dbReference>
<dbReference type="EMBL" id="CP012332">
    <property type="protein sequence ID" value="AKU93022.1"/>
    <property type="molecule type" value="Genomic_DNA"/>
</dbReference>
<dbReference type="InterPro" id="IPR005648">
    <property type="entry name" value="FlgD"/>
</dbReference>
<keyword evidence="8" id="KW-0282">Flagellum</keyword>
<evidence type="ECO:0000256" key="3">
    <source>
        <dbReference type="ARBA" id="ARBA00022795"/>
    </source>
</evidence>
<dbReference type="Proteomes" id="UP000055590">
    <property type="component" value="Chromosome"/>
</dbReference>
<comment type="function">
    <text evidence="4 5">Required for flagellar hook formation. May act as a scaffolding protein.</text>
</comment>
<feature type="domain" description="FlgD Tudor-like" evidence="7">
    <location>
        <begin position="80"/>
        <end position="213"/>
    </location>
</feature>
<dbReference type="STRING" id="1391653.AKJ08_3409"/>
<keyword evidence="9" id="KW-1185">Reference proteome</keyword>
<evidence type="ECO:0000313" key="9">
    <source>
        <dbReference type="Proteomes" id="UP000055590"/>
    </source>
</evidence>
<organism evidence="8 9">
    <name type="scientific">Vulgatibacter incomptus</name>
    <dbReference type="NCBI Taxonomy" id="1391653"/>
    <lineage>
        <taxon>Bacteria</taxon>
        <taxon>Pseudomonadati</taxon>
        <taxon>Myxococcota</taxon>
        <taxon>Myxococcia</taxon>
        <taxon>Myxococcales</taxon>
        <taxon>Cystobacterineae</taxon>
        <taxon>Vulgatibacteraceae</taxon>
        <taxon>Vulgatibacter</taxon>
    </lineage>
</organism>
<evidence type="ECO:0000313" key="8">
    <source>
        <dbReference type="EMBL" id="AKU93022.1"/>
    </source>
</evidence>
<evidence type="ECO:0000259" key="6">
    <source>
        <dbReference type="Pfam" id="PF13860"/>
    </source>
</evidence>
<dbReference type="KEGG" id="vin:AKJ08_3409"/>
<feature type="domain" description="FlgD/Vpr Ig-like" evidence="6">
    <location>
        <begin position="100"/>
        <end position="173"/>
    </location>
</feature>
<proteinExistence type="inferred from homology"/>
<dbReference type="AlphaFoldDB" id="A0A0K1PHN3"/>
<dbReference type="Gene3D" id="2.60.40.4070">
    <property type="match status" value="1"/>
</dbReference>
<gene>
    <name evidence="8" type="ORF">AKJ08_3409</name>
</gene>
<evidence type="ECO:0000256" key="1">
    <source>
        <dbReference type="ARBA" id="ARBA00010577"/>
    </source>
</evidence>
<protein>
    <recommendedName>
        <fullName evidence="2 5">Basal-body rod modification protein FlgD</fullName>
    </recommendedName>
</protein>
<comment type="similarity">
    <text evidence="1 5">Belongs to the FlgD family.</text>
</comment>
<keyword evidence="3 5" id="KW-1005">Bacterial flagellum biogenesis</keyword>
<dbReference type="OrthoDB" id="9785233at2"/>
<evidence type="ECO:0000259" key="7">
    <source>
        <dbReference type="Pfam" id="PF13861"/>
    </source>
</evidence>
<evidence type="ECO:0000256" key="4">
    <source>
        <dbReference type="ARBA" id="ARBA00024746"/>
    </source>
</evidence>
<dbReference type="InterPro" id="IPR025963">
    <property type="entry name" value="FLgD_Tudor"/>
</dbReference>
<reference evidence="8 9" key="1">
    <citation type="submission" date="2015-08" db="EMBL/GenBank/DDBJ databases">
        <authorList>
            <person name="Babu N.S."/>
            <person name="Beckwith C.J."/>
            <person name="Beseler K.G."/>
            <person name="Brison A."/>
            <person name="Carone J.V."/>
            <person name="Caskin T.P."/>
            <person name="Diamond M."/>
            <person name="Durham M.E."/>
            <person name="Foxe J.M."/>
            <person name="Go M."/>
            <person name="Henderson B.A."/>
            <person name="Jones I.B."/>
            <person name="McGettigan J.A."/>
            <person name="Micheletti S.J."/>
            <person name="Nasrallah M.E."/>
            <person name="Ortiz D."/>
            <person name="Piller C.R."/>
            <person name="Privatt S.R."/>
            <person name="Schneider S.L."/>
            <person name="Sharp S."/>
            <person name="Smith T.C."/>
            <person name="Stanton J.D."/>
            <person name="Ullery H.E."/>
            <person name="Wilson R.J."/>
            <person name="Serrano M.G."/>
            <person name="Buck G."/>
            <person name="Lee V."/>
            <person name="Wang Y."/>
            <person name="Carvalho R."/>
            <person name="Voegtly L."/>
            <person name="Shi R."/>
            <person name="Duckworth R."/>
            <person name="Johnson A."/>
            <person name="Loviza R."/>
            <person name="Walstead R."/>
            <person name="Shah Z."/>
            <person name="Kiflezghi M."/>
            <person name="Wade K."/>
            <person name="Ball S.L."/>
            <person name="Bradley K.W."/>
            <person name="Asai D.J."/>
            <person name="Bowman C.A."/>
            <person name="Russell D.A."/>
            <person name="Pope W.H."/>
            <person name="Jacobs-Sera D."/>
            <person name="Hendrix R.W."/>
            <person name="Hatfull G.F."/>
        </authorList>
    </citation>
    <scope>NUCLEOTIDE SEQUENCE [LARGE SCALE GENOMIC DNA]</scope>
    <source>
        <strain evidence="8 9">DSM 27710</strain>
    </source>
</reference>
<accession>A0A0K1PHN3</accession>
<keyword evidence="8" id="KW-0966">Cell projection</keyword>
<dbReference type="Pfam" id="PF13860">
    <property type="entry name" value="FlgD_ig"/>
    <property type="match status" value="1"/>
</dbReference>
<dbReference type="PATRIC" id="fig|1391653.3.peg.3559"/>
<evidence type="ECO:0000256" key="5">
    <source>
        <dbReference type="RuleBase" id="RU362076"/>
    </source>
</evidence>
<sequence length="218" mass="22717">MYASGIPISQPAAASADRADSSLGKDDFVKLLMAQLGNQDPTSPMDSQAFVAQLAQFANLEQLQGIGSRLDSLLIAQTSSNQTATASLVGRELVYRTDSVHLDGVSGANVMAELSAPASTVTVTVTDSTGKTVRTIRLGAAEKGSFTYGWDGLDDSGVPLPAGDYKVRIAAADEKGKSVSVEQRGRAIASGVSFANGYPELIVAGRRIKLSDVVEIHS</sequence>
<dbReference type="Pfam" id="PF13861">
    <property type="entry name" value="FLgD_tudor"/>
    <property type="match status" value="1"/>
</dbReference>
<dbReference type="RefSeq" id="WP_050727103.1">
    <property type="nucleotide sequence ID" value="NZ_CP012332.1"/>
</dbReference>
<dbReference type="Gene3D" id="2.30.30.910">
    <property type="match status" value="1"/>
</dbReference>
<dbReference type="GO" id="GO:0044781">
    <property type="term" value="P:bacterial-type flagellum organization"/>
    <property type="evidence" value="ECO:0007669"/>
    <property type="project" value="UniProtKB-UniRule"/>
</dbReference>
<name>A0A0K1PHN3_9BACT</name>
<dbReference type="InterPro" id="IPR025965">
    <property type="entry name" value="FlgD/Vpr_Ig-like"/>
</dbReference>